<feature type="region of interest" description="Disordered" evidence="8">
    <location>
        <begin position="598"/>
        <end position="618"/>
    </location>
</feature>
<evidence type="ECO:0000256" key="6">
    <source>
        <dbReference type="ARBA" id="ARBA00022989"/>
    </source>
</evidence>
<dbReference type="Gene3D" id="3.40.50.300">
    <property type="entry name" value="P-loop containing nucleotide triphosphate hydrolases"/>
    <property type="match status" value="1"/>
</dbReference>
<gene>
    <name evidence="12" type="ORF">PPYR1160_LOCUS4691</name>
</gene>
<keyword evidence="4" id="KW-0547">Nucleotide-binding</keyword>
<comment type="subcellular location">
    <subcellularLocation>
        <location evidence="1">Membrane</location>
        <topology evidence="1">Multi-pass membrane protein</topology>
    </subcellularLocation>
</comment>
<dbReference type="InterPro" id="IPR003439">
    <property type="entry name" value="ABC_transporter-like_ATP-bd"/>
</dbReference>
<evidence type="ECO:0000256" key="2">
    <source>
        <dbReference type="ARBA" id="ARBA00022448"/>
    </source>
</evidence>
<proteinExistence type="predicted"/>
<evidence type="ECO:0000256" key="10">
    <source>
        <dbReference type="SAM" id="SignalP"/>
    </source>
</evidence>
<dbReference type="Pfam" id="PF01061">
    <property type="entry name" value="ABC2_membrane"/>
    <property type="match status" value="1"/>
</dbReference>
<keyword evidence="6 9" id="KW-1133">Transmembrane helix</keyword>
<keyword evidence="7 9" id="KW-0472">Membrane</keyword>
<sequence>MRNQLLALLVGALALPVAIEATEGVQLRWNDVRLSIPDRRSKRSGARRDIVKDCHGKAEPGRLMAIMGPSGSGKTSLLLALAGQIQASKGLDLEGRVSVDGVRVHNGIKSKSGIRMAFLKQESLFYAQMTVRETLMFAARLRLPREMPLEAKRELVESLLKKLELLPSADTPVGDEKTRGISGGEKKRLSIACELLSDPNVLFCDEPTSGLDSFQAERVVETLQQLAKEGRTVVCVIHQPSGKVFSMFDDLVLLTPQGEPAYVGSVTRMISYFASLGYHCPRVVSPGEFAVNLVSIDRESPELEEKSMQRIAKIVNADRGRRDGKLSAKDDDAVVDAESEAVVEAQQASMAEQYKLLFLRSMREVSRAKLPFFIKTMQQLSTAIIYGGIYKLSDSQKSIQDRFGLLSLVAIGTTNIGVTSTVRSFPKEKAIFKEEQAKKIYGVFPYFLSKVVADIPVSTFLSCLFGAIIYPLTGLQRTFGKFMRFIGLNVLHSVTSSAIGLALGAVSPSVDAAVAAFPPILILMIIFNGFNVSQDTTPRLLRWIPNVSIIRWAFEGLSINEMQGLKFSCSNHRGPCCETGEEALSRVGIDLEPVATPQAAGAKKGSSKSPGGEQASQPLLDHFSSLSKPSFSRAIAAECAILAASYVLTLRSLGKVDSQYAQMRLPSKLD</sequence>
<dbReference type="GO" id="GO:0005524">
    <property type="term" value="F:ATP binding"/>
    <property type="evidence" value="ECO:0007669"/>
    <property type="project" value="UniProtKB-KW"/>
</dbReference>
<dbReference type="SMART" id="SM00382">
    <property type="entry name" value="AAA"/>
    <property type="match status" value="1"/>
</dbReference>
<dbReference type="InterPro" id="IPR017871">
    <property type="entry name" value="ABC_transporter-like_CS"/>
</dbReference>
<dbReference type="PROSITE" id="PS50893">
    <property type="entry name" value="ABC_TRANSPORTER_2"/>
    <property type="match status" value="1"/>
</dbReference>
<protein>
    <recommendedName>
        <fullName evidence="11">ABC transporter domain-containing protein</fullName>
    </recommendedName>
</protein>
<evidence type="ECO:0000256" key="4">
    <source>
        <dbReference type="ARBA" id="ARBA00022741"/>
    </source>
</evidence>
<evidence type="ECO:0000313" key="12">
    <source>
        <dbReference type="EMBL" id="CAD8255199.1"/>
    </source>
</evidence>
<feature type="domain" description="ABC transporter" evidence="11">
    <location>
        <begin position="27"/>
        <end position="282"/>
    </location>
</feature>
<dbReference type="InterPro" id="IPR013525">
    <property type="entry name" value="ABC2_TM"/>
</dbReference>
<evidence type="ECO:0000256" key="9">
    <source>
        <dbReference type="SAM" id="Phobius"/>
    </source>
</evidence>
<dbReference type="Pfam" id="PF19055">
    <property type="entry name" value="ABC2_membrane_7"/>
    <property type="match status" value="1"/>
</dbReference>
<keyword evidence="2" id="KW-0813">Transport</keyword>
<reference evidence="12" key="1">
    <citation type="submission" date="2021-01" db="EMBL/GenBank/DDBJ databases">
        <authorList>
            <person name="Corre E."/>
            <person name="Pelletier E."/>
            <person name="Niang G."/>
            <person name="Scheremetjew M."/>
            <person name="Finn R."/>
            <person name="Kale V."/>
            <person name="Holt S."/>
            <person name="Cochrane G."/>
            <person name="Meng A."/>
            <person name="Brown T."/>
            <person name="Cohen L."/>
        </authorList>
    </citation>
    <scope>NUCLEOTIDE SEQUENCE</scope>
    <source>
        <strain evidence="12">CCMP2078</strain>
    </source>
</reference>
<organism evidence="12">
    <name type="scientific">Pinguiococcus pyrenoidosus</name>
    <dbReference type="NCBI Taxonomy" id="172671"/>
    <lineage>
        <taxon>Eukaryota</taxon>
        <taxon>Sar</taxon>
        <taxon>Stramenopiles</taxon>
        <taxon>Ochrophyta</taxon>
        <taxon>Pinguiophyceae</taxon>
        <taxon>Pinguiochrysidales</taxon>
        <taxon>Pinguiochrysidaceae</taxon>
        <taxon>Pinguiococcus</taxon>
    </lineage>
</organism>
<dbReference type="PANTHER" id="PTHR48041">
    <property type="entry name" value="ABC TRANSPORTER G FAMILY MEMBER 28"/>
    <property type="match status" value="1"/>
</dbReference>
<dbReference type="PANTHER" id="PTHR48041:SF41">
    <property type="entry name" value="ABC TRANSPORTER G FAMILY"/>
    <property type="match status" value="1"/>
</dbReference>
<evidence type="ECO:0000256" key="7">
    <source>
        <dbReference type="ARBA" id="ARBA00023136"/>
    </source>
</evidence>
<keyword evidence="5" id="KW-0067">ATP-binding</keyword>
<name>A0A7R9U5Z0_9STRA</name>
<dbReference type="InterPro" id="IPR003593">
    <property type="entry name" value="AAA+_ATPase"/>
</dbReference>
<evidence type="ECO:0000256" key="3">
    <source>
        <dbReference type="ARBA" id="ARBA00022692"/>
    </source>
</evidence>
<keyword evidence="3 9" id="KW-0812">Transmembrane</keyword>
<dbReference type="EMBL" id="HBEA01006123">
    <property type="protein sequence ID" value="CAD8255199.1"/>
    <property type="molecule type" value="Transcribed_RNA"/>
</dbReference>
<dbReference type="InterPro" id="IPR043926">
    <property type="entry name" value="ABCG_dom"/>
</dbReference>
<evidence type="ECO:0000256" key="5">
    <source>
        <dbReference type="ARBA" id="ARBA00022840"/>
    </source>
</evidence>
<feature type="signal peptide" evidence="10">
    <location>
        <begin position="1"/>
        <end position="21"/>
    </location>
</feature>
<evidence type="ECO:0000256" key="1">
    <source>
        <dbReference type="ARBA" id="ARBA00004141"/>
    </source>
</evidence>
<feature type="transmembrane region" description="Helical" evidence="9">
    <location>
        <begin position="512"/>
        <end position="532"/>
    </location>
</feature>
<feature type="chain" id="PRO_5030738876" description="ABC transporter domain-containing protein" evidence="10">
    <location>
        <begin position="22"/>
        <end position="670"/>
    </location>
</feature>
<evidence type="ECO:0000259" key="11">
    <source>
        <dbReference type="PROSITE" id="PS50893"/>
    </source>
</evidence>
<feature type="transmembrane region" description="Helical" evidence="9">
    <location>
        <begin position="455"/>
        <end position="473"/>
    </location>
</feature>
<dbReference type="GO" id="GO:0140359">
    <property type="term" value="F:ABC-type transporter activity"/>
    <property type="evidence" value="ECO:0007669"/>
    <property type="project" value="InterPro"/>
</dbReference>
<feature type="transmembrane region" description="Helical" evidence="9">
    <location>
        <begin position="485"/>
        <end position="506"/>
    </location>
</feature>
<dbReference type="GO" id="GO:0016887">
    <property type="term" value="F:ATP hydrolysis activity"/>
    <property type="evidence" value="ECO:0007669"/>
    <property type="project" value="InterPro"/>
</dbReference>
<keyword evidence="10" id="KW-0732">Signal</keyword>
<accession>A0A7R9U5Z0</accession>
<dbReference type="InterPro" id="IPR027417">
    <property type="entry name" value="P-loop_NTPase"/>
</dbReference>
<feature type="compositionally biased region" description="Low complexity" evidence="8">
    <location>
        <begin position="599"/>
        <end position="612"/>
    </location>
</feature>
<dbReference type="GO" id="GO:0016020">
    <property type="term" value="C:membrane"/>
    <property type="evidence" value="ECO:0007669"/>
    <property type="project" value="UniProtKB-SubCell"/>
</dbReference>
<evidence type="ECO:0000256" key="8">
    <source>
        <dbReference type="SAM" id="MobiDB-lite"/>
    </source>
</evidence>
<dbReference type="Pfam" id="PF00005">
    <property type="entry name" value="ABC_tran"/>
    <property type="match status" value="1"/>
</dbReference>
<dbReference type="PROSITE" id="PS00211">
    <property type="entry name" value="ABC_TRANSPORTER_1"/>
    <property type="match status" value="1"/>
</dbReference>
<dbReference type="SUPFAM" id="SSF52540">
    <property type="entry name" value="P-loop containing nucleoside triphosphate hydrolases"/>
    <property type="match status" value="1"/>
</dbReference>
<dbReference type="CDD" id="cd03213">
    <property type="entry name" value="ABCG_EPDR"/>
    <property type="match status" value="1"/>
</dbReference>
<dbReference type="InterPro" id="IPR050352">
    <property type="entry name" value="ABCG_transporters"/>
</dbReference>
<dbReference type="AlphaFoldDB" id="A0A7R9U5Z0"/>